<evidence type="ECO:0000256" key="2">
    <source>
        <dbReference type="ARBA" id="ARBA00022475"/>
    </source>
</evidence>
<sequence length="176" mass="19317">MAKEEDKKAENTEDTPVEEKPKGSSKKLLVIGLLLGLLLGGGAGFGAFMMLSGSDAPAEQNEEVVVKKEEPKIDAHFVKVERVNIPLVSKGRVVGNLIADFSIKVDGNDNKMEVIVNLPEIRDAILRHFSGKSIGKKNNPRSIDYPMLKQAIKDISNKILKKPLVLDVMVVQVKQF</sequence>
<evidence type="ECO:0008006" key="11">
    <source>
        <dbReference type="Google" id="ProtNLM"/>
    </source>
</evidence>
<dbReference type="PANTHER" id="PTHR35091">
    <property type="entry name" value="FLAGELLAR PROTEIN FLIL"/>
    <property type="match status" value="1"/>
</dbReference>
<proteinExistence type="predicted"/>
<evidence type="ECO:0000256" key="8">
    <source>
        <dbReference type="SAM" id="MobiDB-lite"/>
    </source>
</evidence>
<organism evidence="10">
    <name type="scientific">hydrothermal vent metagenome</name>
    <dbReference type="NCBI Taxonomy" id="652676"/>
    <lineage>
        <taxon>unclassified sequences</taxon>
        <taxon>metagenomes</taxon>
        <taxon>ecological metagenomes</taxon>
    </lineage>
</organism>
<dbReference type="GO" id="GO:0009425">
    <property type="term" value="C:bacterial-type flagellum basal body"/>
    <property type="evidence" value="ECO:0007669"/>
    <property type="project" value="InterPro"/>
</dbReference>
<evidence type="ECO:0000256" key="4">
    <source>
        <dbReference type="ARBA" id="ARBA00022692"/>
    </source>
</evidence>
<keyword evidence="2" id="KW-1003">Cell membrane</keyword>
<evidence type="ECO:0000256" key="3">
    <source>
        <dbReference type="ARBA" id="ARBA00022500"/>
    </source>
</evidence>
<dbReference type="AlphaFoldDB" id="A0A3B1AT21"/>
<keyword evidence="6 9" id="KW-1133">Transmembrane helix</keyword>
<dbReference type="GO" id="GO:0006935">
    <property type="term" value="P:chemotaxis"/>
    <property type="evidence" value="ECO:0007669"/>
    <property type="project" value="UniProtKB-KW"/>
</dbReference>
<evidence type="ECO:0000256" key="5">
    <source>
        <dbReference type="ARBA" id="ARBA00022779"/>
    </source>
</evidence>
<accession>A0A3B1AT21</accession>
<reference evidence="10" key="1">
    <citation type="submission" date="2018-06" db="EMBL/GenBank/DDBJ databases">
        <authorList>
            <person name="Zhirakovskaya E."/>
        </authorList>
    </citation>
    <scope>NUCLEOTIDE SEQUENCE</scope>
</reference>
<keyword evidence="3" id="KW-0145">Chemotaxis</keyword>
<keyword evidence="4 9" id="KW-0812">Transmembrane</keyword>
<evidence type="ECO:0000256" key="9">
    <source>
        <dbReference type="SAM" id="Phobius"/>
    </source>
</evidence>
<feature type="transmembrane region" description="Helical" evidence="9">
    <location>
        <begin position="28"/>
        <end position="51"/>
    </location>
</feature>
<protein>
    <recommendedName>
        <fullName evidence="11">Flagellar protein FliL</fullName>
    </recommendedName>
</protein>
<dbReference type="InterPro" id="IPR005503">
    <property type="entry name" value="FliL"/>
</dbReference>
<dbReference type="GO" id="GO:0071978">
    <property type="term" value="P:bacterial-type flagellum-dependent swarming motility"/>
    <property type="evidence" value="ECO:0007669"/>
    <property type="project" value="TreeGrafter"/>
</dbReference>
<keyword evidence="5" id="KW-0283">Flagellar rotation</keyword>
<evidence type="ECO:0000313" key="10">
    <source>
        <dbReference type="EMBL" id="VAX02508.1"/>
    </source>
</evidence>
<comment type="subcellular location">
    <subcellularLocation>
        <location evidence="1">Cell membrane</location>
        <topology evidence="1">Single-pass membrane protein</topology>
    </subcellularLocation>
</comment>
<evidence type="ECO:0000256" key="1">
    <source>
        <dbReference type="ARBA" id="ARBA00004162"/>
    </source>
</evidence>
<dbReference type="EMBL" id="UOFW01000015">
    <property type="protein sequence ID" value="VAX02508.1"/>
    <property type="molecule type" value="Genomic_DNA"/>
</dbReference>
<evidence type="ECO:0000256" key="6">
    <source>
        <dbReference type="ARBA" id="ARBA00022989"/>
    </source>
</evidence>
<feature type="region of interest" description="Disordered" evidence="8">
    <location>
        <begin position="1"/>
        <end position="21"/>
    </location>
</feature>
<gene>
    <name evidence="10" type="ORF">MNBD_ALPHA03-2023</name>
</gene>
<name>A0A3B1AT21_9ZZZZ</name>
<dbReference type="GO" id="GO:0005886">
    <property type="term" value="C:plasma membrane"/>
    <property type="evidence" value="ECO:0007669"/>
    <property type="project" value="UniProtKB-SubCell"/>
</dbReference>
<keyword evidence="7 9" id="KW-0472">Membrane</keyword>
<evidence type="ECO:0000256" key="7">
    <source>
        <dbReference type="ARBA" id="ARBA00023136"/>
    </source>
</evidence>
<dbReference type="PANTHER" id="PTHR35091:SF2">
    <property type="entry name" value="FLAGELLAR PROTEIN FLIL"/>
    <property type="match status" value="1"/>
</dbReference>